<dbReference type="EMBL" id="LRQV01000062">
    <property type="protein sequence ID" value="KXK60700.1"/>
    <property type="molecule type" value="Genomic_DNA"/>
</dbReference>
<reference evidence="5 6" key="1">
    <citation type="submission" date="2016-01" db="EMBL/GenBank/DDBJ databases">
        <title>Whole genome sequence and analysis of Micromonospora rosaria DSM 803, which can produce antibacterial substance rosamicin.</title>
        <authorList>
            <person name="Yang H."/>
            <person name="He X."/>
            <person name="Zhu D."/>
        </authorList>
    </citation>
    <scope>NUCLEOTIDE SEQUENCE [LARGE SCALE GENOMIC DNA]</scope>
    <source>
        <strain evidence="5 6">DSM 803</strain>
    </source>
</reference>
<comment type="caution">
    <text evidence="5">The sequence shown here is derived from an EMBL/GenBank/DDBJ whole genome shotgun (WGS) entry which is preliminary data.</text>
</comment>
<dbReference type="GO" id="GO:0031411">
    <property type="term" value="C:gas vesicle"/>
    <property type="evidence" value="ECO:0007669"/>
    <property type="project" value="UniProtKB-SubCell"/>
</dbReference>
<proteinExistence type="inferred from homology"/>
<organism evidence="5 6">
    <name type="scientific">Micromonospora rosaria</name>
    <dbReference type="NCBI Taxonomy" id="47874"/>
    <lineage>
        <taxon>Bacteria</taxon>
        <taxon>Bacillati</taxon>
        <taxon>Actinomycetota</taxon>
        <taxon>Actinomycetes</taxon>
        <taxon>Micromonosporales</taxon>
        <taxon>Micromonosporaceae</taxon>
        <taxon>Micromonospora</taxon>
    </lineage>
</organism>
<sequence>MTSLAPSSADDPLAHRPVALVDLLDRVLAKGVVVSGDITLSIADIDLVRISLRALIASVGALAPDQAAPEPVRPDRAAPHPTVLEVEP</sequence>
<keyword evidence="6" id="KW-1185">Reference proteome</keyword>
<dbReference type="Proteomes" id="UP000070620">
    <property type="component" value="Unassembled WGS sequence"/>
</dbReference>
<comment type="similarity">
    <text evidence="3">Belongs to the gas vesicle GvpA family.</text>
</comment>
<gene>
    <name evidence="5" type="ORF">AWW66_17480</name>
</gene>
<evidence type="ECO:0000256" key="2">
    <source>
        <dbReference type="ARBA" id="ARBA00035108"/>
    </source>
</evidence>
<dbReference type="AlphaFoldDB" id="A0A136PQJ1"/>
<accession>A0A136PQJ1</accession>
<comment type="subcellular location">
    <subcellularLocation>
        <location evidence="2">Gas vesicle</location>
    </subcellularLocation>
</comment>
<evidence type="ECO:0000256" key="3">
    <source>
        <dbReference type="ARBA" id="ARBA00035646"/>
    </source>
</evidence>
<evidence type="ECO:0000313" key="6">
    <source>
        <dbReference type="Proteomes" id="UP000070620"/>
    </source>
</evidence>
<feature type="region of interest" description="Disordered" evidence="4">
    <location>
        <begin position="64"/>
        <end position="88"/>
    </location>
</feature>
<evidence type="ECO:0008006" key="7">
    <source>
        <dbReference type="Google" id="ProtNLM"/>
    </source>
</evidence>
<evidence type="ECO:0000256" key="1">
    <source>
        <dbReference type="ARBA" id="ARBA00022987"/>
    </source>
</evidence>
<dbReference type="Pfam" id="PF00741">
    <property type="entry name" value="Gas_vesicle"/>
    <property type="match status" value="1"/>
</dbReference>
<dbReference type="PANTHER" id="PTHR35344">
    <property type="entry name" value="GAS VESICLE STRUCTURAL PROTEIN 2-RELATED"/>
    <property type="match status" value="1"/>
</dbReference>
<keyword evidence="1" id="KW-0304">Gas vesicle</keyword>
<dbReference type="GO" id="GO:0005198">
    <property type="term" value="F:structural molecule activity"/>
    <property type="evidence" value="ECO:0007669"/>
    <property type="project" value="InterPro"/>
</dbReference>
<dbReference type="PANTHER" id="PTHR35344:SF4">
    <property type="entry name" value="GAS VESICLE PROTEIN A1"/>
    <property type="match status" value="1"/>
</dbReference>
<dbReference type="GO" id="GO:0012506">
    <property type="term" value="C:vesicle membrane"/>
    <property type="evidence" value="ECO:0007669"/>
    <property type="project" value="InterPro"/>
</dbReference>
<evidence type="ECO:0000313" key="5">
    <source>
        <dbReference type="EMBL" id="KXK60700.1"/>
    </source>
</evidence>
<evidence type="ECO:0000256" key="4">
    <source>
        <dbReference type="SAM" id="MobiDB-lite"/>
    </source>
</evidence>
<protein>
    <recommendedName>
        <fullName evidence="7">Gas vesicle protein</fullName>
    </recommendedName>
</protein>
<dbReference type="InterPro" id="IPR000638">
    <property type="entry name" value="Gas-vesicle_GvpA-like"/>
</dbReference>
<name>A0A136PQJ1_9ACTN</name>
<dbReference type="InterPro" id="IPR050530">
    <property type="entry name" value="GvpA"/>
</dbReference>